<feature type="transmembrane region" description="Helical" evidence="1">
    <location>
        <begin position="56"/>
        <end position="76"/>
    </location>
</feature>
<evidence type="ECO:0000313" key="2">
    <source>
        <dbReference type="EMBL" id="KRM73020.1"/>
    </source>
</evidence>
<dbReference type="EMBL" id="AYZQ01000001">
    <property type="protein sequence ID" value="KRM73020.1"/>
    <property type="molecule type" value="Genomic_DNA"/>
</dbReference>
<comment type="caution">
    <text evidence="2">The sequence shown here is derived from an EMBL/GenBank/DDBJ whole genome shotgun (WGS) entry which is preliminary data.</text>
</comment>
<sequence length="108" mass="11879">MYLMLLLVGLILYLVGIVQDSFEGSLLDRYAFFGSAIACLIWVLGVTYLSGLMVLFGFIFSLAFVVSGQIALPKYFKQINSQLDLKDKITAVLAIIAIVISIIALVNR</sequence>
<keyword evidence="1" id="KW-1133">Transmembrane helix</keyword>
<proteinExistence type="predicted"/>
<evidence type="ECO:0000313" key="3">
    <source>
        <dbReference type="Proteomes" id="UP000051672"/>
    </source>
</evidence>
<dbReference type="AlphaFoldDB" id="A0A0R2BB51"/>
<keyword evidence="1" id="KW-0472">Membrane</keyword>
<name>A0A0R2BB51_9LACO</name>
<protein>
    <submittedName>
        <fullName evidence="2">Uncharacterized protein</fullName>
    </submittedName>
</protein>
<gene>
    <name evidence="2" type="ORF">FC34_GL000740</name>
</gene>
<keyword evidence="1" id="KW-0812">Transmembrane</keyword>
<evidence type="ECO:0000256" key="1">
    <source>
        <dbReference type="SAM" id="Phobius"/>
    </source>
</evidence>
<feature type="transmembrane region" description="Helical" evidence="1">
    <location>
        <begin position="88"/>
        <end position="106"/>
    </location>
</feature>
<keyword evidence="3" id="KW-1185">Reference proteome</keyword>
<organism evidence="2 3">
    <name type="scientific">Lacticaseibacillus brantae DSM 23927</name>
    <dbReference type="NCBI Taxonomy" id="1423727"/>
    <lineage>
        <taxon>Bacteria</taxon>
        <taxon>Bacillati</taxon>
        <taxon>Bacillota</taxon>
        <taxon>Bacilli</taxon>
        <taxon>Lactobacillales</taxon>
        <taxon>Lactobacillaceae</taxon>
        <taxon>Lacticaseibacillus</taxon>
    </lineage>
</organism>
<accession>A0A0R2BB51</accession>
<dbReference type="Proteomes" id="UP000051672">
    <property type="component" value="Unassembled WGS sequence"/>
</dbReference>
<feature type="transmembrane region" description="Helical" evidence="1">
    <location>
        <begin position="30"/>
        <end position="49"/>
    </location>
</feature>
<reference evidence="2 3" key="1">
    <citation type="journal article" date="2015" name="Genome Announc.">
        <title>Expanding the biotechnology potential of lactobacilli through comparative genomics of 213 strains and associated genera.</title>
        <authorList>
            <person name="Sun Z."/>
            <person name="Harris H.M."/>
            <person name="McCann A."/>
            <person name="Guo C."/>
            <person name="Argimon S."/>
            <person name="Zhang W."/>
            <person name="Yang X."/>
            <person name="Jeffery I.B."/>
            <person name="Cooney J.C."/>
            <person name="Kagawa T.F."/>
            <person name="Liu W."/>
            <person name="Song Y."/>
            <person name="Salvetti E."/>
            <person name="Wrobel A."/>
            <person name="Rasinkangas P."/>
            <person name="Parkhill J."/>
            <person name="Rea M.C."/>
            <person name="O'Sullivan O."/>
            <person name="Ritari J."/>
            <person name="Douillard F.P."/>
            <person name="Paul Ross R."/>
            <person name="Yang R."/>
            <person name="Briner A.E."/>
            <person name="Felis G.E."/>
            <person name="de Vos W.M."/>
            <person name="Barrangou R."/>
            <person name="Klaenhammer T.R."/>
            <person name="Caufield P.W."/>
            <person name="Cui Y."/>
            <person name="Zhang H."/>
            <person name="O'Toole P.W."/>
        </authorList>
    </citation>
    <scope>NUCLEOTIDE SEQUENCE [LARGE SCALE GENOMIC DNA]</scope>
    <source>
        <strain evidence="2 3">DSM 23927</strain>
    </source>
</reference>
<dbReference type="PATRIC" id="fig|1423727.3.peg.744"/>